<proteinExistence type="predicted"/>
<accession>A0A2U3QE64</accession>
<dbReference type="InterPro" id="IPR010177">
    <property type="entry name" value="Paired_CXXCH_1"/>
</dbReference>
<evidence type="ECO:0000259" key="2">
    <source>
        <dbReference type="Pfam" id="PF09699"/>
    </source>
</evidence>
<keyword evidence="5" id="KW-1185">Reference proteome</keyword>
<dbReference type="Gene3D" id="3.90.10.10">
    <property type="entry name" value="Cytochrome C3"/>
    <property type="match status" value="1"/>
</dbReference>
<evidence type="ECO:0000259" key="3">
    <source>
        <dbReference type="Pfam" id="PF22113"/>
    </source>
</evidence>
<dbReference type="Proteomes" id="UP000245125">
    <property type="component" value="Unassembled WGS sequence"/>
</dbReference>
<reference evidence="5" key="1">
    <citation type="submission" date="2018-03" db="EMBL/GenBank/DDBJ databases">
        <authorList>
            <person name="Zecchin S."/>
        </authorList>
    </citation>
    <scope>NUCLEOTIDE SEQUENCE [LARGE SCALE GENOMIC DNA]</scope>
</reference>
<dbReference type="EMBL" id="OUUY01000013">
    <property type="protein sequence ID" value="SPP99717.1"/>
    <property type="molecule type" value="Genomic_DNA"/>
</dbReference>
<dbReference type="InterPro" id="IPR036280">
    <property type="entry name" value="Multihaem_cyt_sf"/>
</dbReference>
<keyword evidence="1" id="KW-1133">Transmembrane helix</keyword>
<evidence type="ECO:0000313" key="4">
    <source>
        <dbReference type="EMBL" id="SPP99717.1"/>
    </source>
</evidence>
<evidence type="ECO:0000256" key="1">
    <source>
        <dbReference type="SAM" id="Phobius"/>
    </source>
</evidence>
<dbReference type="Pfam" id="PF09699">
    <property type="entry name" value="Paired_CXXCH_1"/>
    <property type="match status" value="1"/>
</dbReference>
<feature type="domain" description="Doubled CXXCH motif" evidence="2">
    <location>
        <begin position="45"/>
        <end position="78"/>
    </location>
</feature>
<evidence type="ECO:0000313" key="5">
    <source>
        <dbReference type="Proteomes" id="UP000245125"/>
    </source>
</evidence>
<dbReference type="InterPro" id="IPR054337">
    <property type="entry name" value="Mtrc-MtrF-like_dom_II/IV"/>
</dbReference>
<dbReference type="SUPFAM" id="SSF48695">
    <property type="entry name" value="Multiheme cytochromes"/>
    <property type="match status" value="1"/>
</dbReference>
<dbReference type="OrthoDB" id="5428211at2"/>
<keyword evidence="1" id="KW-0812">Transmembrane</keyword>
<name>A0A2U3QE64_9BACT</name>
<feature type="domain" description="Outer membrane cytochrome MtrC/MtrF-like" evidence="3">
    <location>
        <begin position="156"/>
        <end position="298"/>
    </location>
</feature>
<organism evidence="4 5">
    <name type="scientific">Candidatus Sulfobium mesophilum</name>
    <dbReference type="NCBI Taxonomy" id="2016548"/>
    <lineage>
        <taxon>Bacteria</taxon>
        <taxon>Pseudomonadati</taxon>
        <taxon>Nitrospirota</taxon>
        <taxon>Nitrospiria</taxon>
        <taxon>Nitrospirales</taxon>
        <taxon>Nitrospiraceae</taxon>
        <taxon>Candidatus Sulfobium</taxon>
    </lineage>
</organism>
<gene>
    <name evidence="4" type="ORF">NBG4_110020</name>
</gene>
<dbReference type="AlphaFoldDB" id="A0A2U3QE64"/>
<dbReference type="Pfam" id="PF22113">
    <property type="entry name" value="Mtrc-MtrF_II-IV_dom"/>
    <property type="match status" value="1"/>
</dbReference>
<protein>
    <submittedName>
        <fullName evidence="4">Putative Cytochrome c</fullName>
    </submittedName>
</protein>
<feature type="transmembrane region" description="Helical" evidence="1">
    <location>
        <begin position="12"/>
        <end position="35"/>
    </location>
</feature>
<sequence length="381" mass="41944">MNRECLHSLFPAPYTLIHCTLLMVFFFSLSLSYAVGPSHLDKNKVSTGCATCHKGHGTRGTTLLESPKDNLCFKCHGGAGKAKDVYSVIVKPSNHPIIQTSRYHVTGETLPEREGSVPRHASCYDCHTTHRSEKGNAVKGMKGYTGRGAGIKQISGEYQVCYNCHSDSANLPPEKNIATAFSPSNASYHPIETYGKNSFVPSLKREYTASSIIKCSDCHGNDDPSGAQGPHGSIYVPILRDRYEREAGLESPSTYALCYRCHNRTSILNNESFKTHKEHIVFNQTSCAFCHNAHGSATHRNLLNFDMSLVFPNNKGELSVMASVPGKPRCFLSCHVKGKTFDHMLSGPNMSKMSSSQSLQSRATGSRPLQYCVNNRCVPNW</sequence>
<keyword evidence="1" id="KW-0472">Membrane</keyword>
<dbReference type="NCBIfam" id="TIGR01905">
    <property type="entry name" value="paired_CXXCH_1"/>
    <property type="match status" value="1"/>
</dbReference>